<dbReference type="Proteomes" id="UP000095143">
    <property type="component" value="Unassembled WGS sequence"/>
</dbReference>
<reference evidence="1 2" key="1">
    <citation type="submission" date="2016-08" db="EMBL/GenBank/DDBJ databases">
        <title>Whole genome sequence of Pseudomonas graminis strain UASWS1507, a potential biological control agent for agriculture.</title>
        <authorList>
            <person name="Crovadore J."/>
            <person name="Calmin G."/>
            <person name="Chablais R."/>
            <person name="Cochard B."/>
            <person name="Lefort F."/>
        </authorList>
    </citation>
    <scope>NUCLEOTIDE SEQUENCE [LARGE SCALE GENOMIC DNA]</scope>
    <source>
        <strain evidence="1 2">UASWS1507</strain>
    </source>
</reference>
<name>A0A1C2E0P6_9PSED</name>
<evidence type="ECO:0000313" key="2">
    <source>
        <dbReference type="Proteomes" id="UP000095143"/>
    </source>
</evidence>
<accession>A0A1C2E0P6</accession>
<sequence>MNEQANPGIAYLIECAQETTIDSRLFANYEALAEAGGLVPQEYLIKVARETTAGPKQQLLIRLIGRASRAQVH</sequence>
<evidence type="ECO:0000313" key="1">
    <source>
        <dbReference type="EMBL" id="OCX20571.1"/>
    </source>
</evidence>
<dbReference type="EMBL" id="MDEN01000062">
    <property type="protein sequence ID" value="OCX20571.1"/>
    <property type="molecule type" value="Genomic_DNA"/>
</dbReference>
<proteinExistence type="predicted"/>
<dbReference type="OrthoDB" id="6901665at2"/>
<protein>
    <submittedName>
        <fullName evidence="1">Uncharacterized protein</fullName>
    </submittedName>
</protein>
<organism evidence="1 2">
    <name type="scientific">Pseudomonas graminis</name>
    <dbReference type="NCBI Taxonomy" id="158627"/>
    <lineage>
        <taxon>Bacteria</taxon>
        <taxon>Pseudomonadati</taxon>
        <taxon>Pseudomonadota</taxon>
        <taxon>Gammaproteobacteria</taxon>
        <taxon>Pseudomonadales</taxon>
        <taxon>Pseudomonadaceae</taxon>
        <taxon>Pseudomonas</taxon>
    </lineage>
</organism>
<comment type="caution">
    <text evidence="1">The sequence shown here is derived from an EMBL/GenBank/DDBJ whole genome shotgun (WGS) entry which is preliminary data.</text>
</comment>
<dbReference type="AlphaFoldDB" id="A0A1C2E0P6"/>
<gene>
    <name evidence="1" type="ORF">BBI10_13620</name>
</gene>
<dbReference type="RefSeq" id="WP_065989030.1">
    <property type="nucleotide sequence ID" value="NZ_MDEN01000062.1"/>
</dbReference>